<dbReference type="EMBL" id="MFNE01000036">
    <property type="protein sequence ID" value="OGG94649.1"/>
    <property type="molecule type" value="Genomic_DNA"/>
</dbReference>
<keyword evidence="1" id="KW-0732">Signal</keyword>
<accession>A0A1F6G981</accession>
<dbReference type="Proteomes" id="UP000178449">
    <property type="component" value="Unassembled WGS sequence"/>
</dbReference>
<organism evidence="2 3">
    <name type="scientific">Candidatus Lambdaproteobacteria bacterium RIFOXYD2_FULL_50_16</name>
    <dbReference type="NCBI Taxonomy" id="1817772"/>
    <lineage>
        <taxon>Bacteria</taxon>
        <taxon>Pseudomonadati</taxon>
        <taxon>Pseudomonadota</taxon>
        <taxon>Candidatus Lambdaproteobacteria</taxon>
    </lineage>
</organism>
<protein>
    <recommendedName>
        <fullName evidence="4">Outer membrane protein beta-barrel domain-containing protein</fullName>
    </recommendedName>
</protein>
<evidence type="ECO:0000256" key="1">
    <source>
        <dbReference type="SAM" id="SignalP"/>
    </source>
</evidence>
<name>A0A1F6G981_9PROT</name>
<evidence type="ECO:0008006" key="4">
    <source>
        <dbReference type="Google" id="ProtNLM"/>
    </source>
</evidence>
<dbReference type="AlphaFoldDB" id="A0A1F6G981"/>
<proteinExistence type="predicted"/>
<sequence length="181" mass="18991">MIKKVLFSLLLMALLAAPSVFAGEIKVQAGASVTSQVVPLVGGTTTLGYRFESKNWPFGFDHKEIDLLYHNLTGSGVVTDGTNSATTGVSIQAYELNYFMTWDFGGTAIGPGIGYGVMSMQESVSSSNGTGDPSPFFTGVDIHYGVLLFKMAMAFDFFGCDLTASSFGGLIGGTAGCGIEF</sequence>
<feature type="signal peptide" evidence="1">
    <location>
        <begin position="1"/>
        <end position="22"/>
    </location>
</feature>
<gene>
    <name evidence="2" type="ORF">A2527_05555</name>
</gene>
<comment type="caution">
    <text evidence="2">The sequence shown here is derived from an EMBL/GenBank/DDBJ whole genome shotgun (WGS) entry which is preliminary data.</text>
</comment>
<feature type="chain" id="PRO_5009524551" description="Outer membrane protein beta-barrel domain-containing protein" evidence="1">
    <location>
        <begin position="23"/>
        <end position="181"/>
    </location>
</feature>
<reference evidence="2 3" key="1">
    <citation type="journal article" date="2016" name="Nat. Commun.">
        <title>Thousands of microbial genomes shed light on interconnected biogeochemical processes in an aquifer system.</title>
        <authorList>
            <person name="Anantharaman K."/>
            <person name="Brown C.T."/>
            <person name="Hug L.A."/>
            <person name="Sharon I."/>
            <person name="Castelle C.J."/>
            <person name="Probst A.J."/>
            <person name="Thomas B.C."/>
            <person name="Singh A."/>
            <person name="Wilkins M.J."/>
            <person name="Karaoz U."/>
            <person name="Brodie E.L."/>
            <person name="Williams K.H."/>
            <person name="Hubbard S.S."/>
            <person name="Banfield J.F."/>
        </authorList>
    </citation>
    <scope>NUCLEOTIDE SEQUENCE [LARGE SCALE GENOMIC DNA]</scope>
</reference>
<evidence type="ECO:0000313" key="3">
    <source>
        <dbReference type="Proteomes" id="UP000178449"/>
    </source>
</evidence>
<dbReference type="STRING" id="1817772.A2527_05555"/>
<evidence type="ECO:0000313" key="2">
    <source>
        <dbReference type="EMBL" id="OGG94649.1"/>
    </source>
</evidence>